<sequence length="107" mass="12736">MDNKSITYNKLVRDRIPEIIIEAGKNPIARILTDNEYNKELTNKLQEELNEYKEVNDIEELADLQEVINSILDYRNISKEKFYKIVNTKREQRGSFKDKIFLERVEG</sequence>
<organism evidence="1 2">
    <name type="scientific">Thiospirochaeta perfilievii</name>
    <dbReference type="NCBI Taxonomy" id="252967"/>
    <lineage>
        <taxon>Bacteria</taxon>
        <taxon>Pseudomonadati</taxon>
        <taxon>Spirochaetota</taxon>
        <taxon>Spirochaetia</taxon>
        <taxon>Spirochaetales</taxon>
        <taxon>Spirochaetaceae</taxon>
        <taxon>Thiospirochaeta</taxon>
    </lineage>
</organism>
<dbReference type="OrthoDB" id="9813491at2"/>
<dbReference type="RefSeq" id="WP_149566637.1">
    <property type="nucleotide sequence ID" value="NZ_CP035807.1"/>
</dbReference>
<protein>
    <submittedName>
        <fullName evidence="1">Phosphoribosyl-ATP pyrophosphohydrolase</fullName>
    </submittedName>
</protein>
<dbReference type="KEGG" id="sper:EW093_01210"/>
<name>A0A5C1Q7U0_9SPIO</name>
<dbReference type="AlphaFoldDB" id="A0A5C1Q7U0"/>
<reference evidence="1 2" key="1">
    <citation type="submission" date="2019-02" db="EMBL/GenBank/DDBJ databases">
        <authorList>
            <person name="Fomenkov A."/>
            <person name="Dubinina G."/>
            <person name="Grabovich M."/>
            <person name="Vincze T."/>
            <person name="Roberts R.J."/>
        </authorList>
    </citation>
    <scope>NUCLEOTIDE SEQUENCE [LARGE SCALE GENOMIC DNA]</scope>
    <source>
        <strain evidence="1 2">P</strain>
    </source>
</reference>
<dbReference type="GO" id="GO:0016787">
    <property type="term" value="F:hydrolase activity"/>
    <property type="evidence" value="ECO:0007669"/>
    <property type="project" value="UniProtKB-KW"/>
</dbReference>
<keyword evidence="1" id="KW-0378">Hydrolase</keyword>
<dbReference type="EMBL" id="CP035807">
    <property type="protein sequence ID" value="QEN03378.1"/>
    <property type="molecule type" value="Genomic_DNA"/>
</dbReference>
<proteinExistence type="predicted"/>
<dbReference type="Proteomes" id="UP000323824">
    <property type="component" value="Chromosome"/>
</dbReference>
<reference evidence="1 2" key="2">
    <citation type="submission" date="2019-09" db="EMBL/GenBank/DDBJ databases">
        <title>Complete Genome Sequence and Methylome Analysis of free living Spirochaetas.</title>
        <authorList>
            <person name="Leshcheva N."/>
            <person name="Mikheeva N."/>
        </authorList>
    </citation>
    <scope>NUCLEOTIDE SEQUENCE [LARGE SCALE GENOMIC DNA]</scope>
    <source>
        <strain evidence="1 2">P</strain>
    </source>
</reference>
<evidence type="ECO:0000313" key="1">
    <source>
        <dbReference type="EMBL" id="QEN03378.1"/>
    </source>
</evidence>
<evidence type="ECO:0000313" key="2">
    <source>
        <dbReference type="Proteomes" id="UP000323824"/>
    </source>
</evidence>
<gene>
    <name evidence="1" type="ORF">EW093_01210</name>
</gene>
<keyword evidence="2" id="KW-1185">Reference proteome</keyword>
<dbReference type="CDD" id="cd11532">
    <property type="entry name" value="NTP-PPase_COG4997"/>
    <property type="match status" value="1"/>
</dbReference>
<accession>A0A5C1Q7U0</accession>
<dbReference type="InterPro" id="IPR038735">
    <property type="entry name" value="MSMEG_1276-like_NTP-PPase_dom"/>
</dbReference>